<comment type="similarity">
    <text evidence="1">Belongs to the UPF0284 family.</text>
</comment>
<name>A0A9Q4PYX3_9EURY</name>
<gene>
    <name evidence="2" type="ORF">L0665_09690</name>
</gene>
<organism evidence="2 3">
    <name type="scientific">Methanogenium marinum</name>
    <dbReference type="NCBI Taxonomy" id="348610"/>
    <lineage>
        <taxon>Archaea</taxon>
        <taxon>Methanobacteriati</taxon>
        <taxon>Methanobacteriota</taxon>
        <taxon>Stenosarchaea group</taxon>
        <taxon>Methanomicrobia</taxon>
        <taxon>Methanomicrobiales</taxon>
        <taxon>Methanomicrobiaceae</taxon>
        <taxon>Methanogenium</taxon>
    </lineage>
</organism>
<proteinExistence type="inferred from homology"/>
<sequence>MSIITEKPDITFSRPMMGVVIGNTRISTVPGISAAGPTPELTLATSMLDGEIIVNGKITSAPVVPVSPTGCATPATLTRAMAELCDLQPFVVNAGLAFPPSYPAFDVYGTCGGDPREGDAVPDAEALYIRGKTLGTFLGAQSDFLLLGESVPGGTTTALCVLRALGYTANVSSSHVEHPASVKEEICAAVMKRIEEENITDPLAIVRAAGDPMMPVCAGIAATYPGTLVYAGGTQMLAVAAVVKALGGTPPRLATTVYVRDDANATFEQTAAEIGTTAWFVDPDFDNIGHPGLARYCAGEVKEGAGAGGALWLANVMGHSREDIWEKIREFMKDYS</sequence>
<keyword evidence="3" id="KW-1185">Reference proteome</keyword>
<dbReference type="HAMAP" id="MF_01086">
    <property type="entry name" value="UPF0284"/>
    <property type="match status" value="1"/>
</dbReference>
<comment type="caution">
    <text evidence="2">The sequence shown here is derived from an EMBL/GenBank/DDBJ whole genome shotgun (WGS) entry which is preliminary data.</text>
</comment>
<dbReference type="GO" id="GO:0008939">
    <property type="term" value="F:nicotinate-nucleotide-dimethylbenzimidazole phosphoribosyltransferase activity"/>
    <property type="evidence" value="ECO:0007669"/>
    <property type="project" value="InterPro"/>
</dbReference>
<dbReference type="NCBIfam" id="TIGR00303">
    <property type="entry name" value="nicotinate mononucleotide-dependent phosphoribosyltransferase CobT"/>
    <property type="match status" value="1"/>
</dbReference>
<dbReference type="InterPro" id="IPR003200">
    <property type="entry name" value="Nict_dMeBzImd_PRibTrfase"/>
</dbReference>
<evidence type="ECO:0000313" key="3">
    <source>
        <dbReference type="Proteomes" id="UP001143747"/>
    </source>
</evidence>
<dbReference type="Proteomes" id="UP001143747">
    <property type="component" value="Unassembled WGS sequence"/>
</dbReference>
<dbReference type="NCBIfam" id="NF003372">
    <property type="entry name" value="PRK04447.1-5"/>
    <property type="match status" value="1"/>
</dbReference>
<dbReference type="CDD" id="cd02439">
    <property type="entry name" value="DMB-PRT_CobT"/>
    <property type="match status" value="1"/>
</dbReference>
<dbReference type="RefSeq" id="WP_274925489.1">
    <property type="nucleotide sequence ID" value="NZ_JAKELO010000002.1"/>
</dbReference>
<dbReference type="InterPro" id="IPR036087">
    <property type="entry name" value="Nict_dMeBzImd_PRibTrfase_sf"/>
</dbReference>
<dbReference type="AlphaFoldDB" id="A0A9Q4PYX3"/>
<dbReference type="InterPro" id="IPR002805">
    <property type="entry name" value="Nict_dMeBzImd_PRibTrfase_arc"/>
</dbReference>
<dbReference type="PANTHER" id="PTHR38811">
    <property type="match status" value="1"/>
</dbReference>
<reference evidence="2" key="1">
    <citation type="submission" date="2022-01" db="EMBL/GenBank/DDBJ databases">
        <title>Draft genome of Methanogenium marinum DSM 15558.</title>
        <authorList>
            <person name="Chen S.-C."/>
            <person name="You Y.-T."/>
        </authorList>
    </citation>
    <scope>NUCLEOTIDE SEQUENCE</scope>
    <source>
        <strain evidence="2">DSM 15558</strain>
    </source>
</reference>
<evidence type="ECO:0000256" key="1">
    <source>
        <dbReference type="HAMAP-Rule" id="MF_01086"/>
    </source>
</evidence>
<dbReference type="Gene3D" id="3.40.50.10210">
    <property type="match status" value="1"/>
</dbReference>
<dbReference type="SUPFAM" id="SSF52733">
    <property type="entry name" value="Nicotinate mononucleotide:5,6-dimethylbenzimidazole phosphoribosyltransferase (CobT)"/>
    <property type="match status" value="1"/>
</dbReference>
<dbReference type="EMBL" id="JAKELO010000002">
    <property type="protein sequence ID" value="MDE4908877.1"/>
    <property type="molecule type" value="Genomic_DNA"/>
</dbReference>
<dbReference type="PANTHER" id="PTHR38811:SF1">
    <property type="entry name" value="UPF0284 PROTEIN SLL1500"/>
    <property type="match status" value="1"/>
</dbReference>
<protein>
    <recommendedName>
        <fullName evidence="1">UPF0284 protein L0665_09690</fullName>
    </recommendedName>
</protein>
<accession>A0A9Q4PYX3</accession>
<evidence type="ECO:0000313" key="2">
    <source>
        <dbReference type="EMBL" id="MDE4908877.1"/>
    </source>
</evidence>